<accession>A0A1G6D7Z7</accession>
<evidence type="ECO:0000313" key="4">
    <source>
        <dbReference type="Proteomes" id="UP000199071"/>
    </source>
</evidence>
<dbReference type="Gene3D" id="1.10.287.950">
    <property type="entry name" value="Methyl-accepting chemotaxis protein"/>
    <property type="match status" value="1"/>
</dbReference>
<dbReference type="STRING" id="665467.SAMN02982931_03136"/>
<dbReference type="PANTHER" id="PTHR36698">
    <property type="entry name" value="BLL5892 PROTEIN"/>
    <property type="match status" value="1"/>
</dbReference>
<protein>
    <submittedName>
        <fullName evidence="3">Phospholipid/cholesterol/gamma-HCH transport system substrate-binding protein</fullName>
    </submittedName>
</protein>
<evidence type="ECO:0000313" key="3">
    <source>
        <dbReference type="EMBL" id="SDB41304.1"/>
    </source>
</evidence>
<feature type="domain" description="Mce/MlaD" evidence="2">
    <location>
        <begin position="39"/>
        <end position="115"/>
    </location>
</feature>
<dbReference type="RefSeq" id="WP_090877598.1">
    <property type="nucleotide sequence ID" value="NZ_FMXQ01000006.1"/>
</dbReference>
<name>A0A1G6D7Z7_9HYPH</name>
<evidence type="ECO:0000259" key="2">
    <source>
        <dbReference type="Pfam" id="PF02470"/>
    </source>
</evidence>
<evidence type="ECO:0000256" key="1">
    <source>
        <dbReference type="SAM" id="Phobius"/>
    </source>
</evidence>
<dbReference type="SUPFAM" id="SSF58104">
    <property type="entry name" value="Methyl-accepting chemotaxis protein (MCP) signaling domain"/>
    <property type="match status" value="1"/>
</dbReference>
<dbReference type="PANTHER" id="PTHR36698:SF2">
    <property type="entry name" value="MCE_MLAD DOMAIN-CONTAINING PROTEIN"/>
    <property type="match status" value="1"/>
</dbReference>
<dbReference type="AlphaFoldDB" id="A0A1G6D7Z7"/>
<keyword evidence="1" id="KW-0472">Membrane</keyword>
<reference evidence="3 4" key="1">
    <citation type="submission" date="2016-10" db="EMBL/GenBank/DDBJ databases">
        <authorList>
            <person name="de Groot N.N."/>
        </authorList>
    </citation>
    <scope>NUCLEOTIDE SEQUENCE [LARGE SCALE GENOMIC DNA]</scope>
    <source>
        <strain evidence="3 4">ATCC 35022</strain>
    </source>
</reference>
<sequence>METRARYAVIGAFTLLVIVMAFGFVYWLKRLDETGIRTTVYFEFQGTVGGLAPGSAVYFAGIKVGNVATLAFNEQDPNVVMVTADVREDTPIKVDSRAEVGSNLLTGVAYIEMSGGSPGAESLFAATPPKIIGSRSAISDVIGSASATIVKIEGIVSRIDEFLQKNEEAVTQTAANVEKFTGALASNTDGVQGFLANVSKMSDTVSQLSNRLVSVVDKADRIIGAVDPDRVASVVQNADRLVAGIADSTTDIKDITGSAKEIVKDVGAFSKGLNTTLADVQNVVDGINRDKVAAAVDNISAFTDTLKTAGPDVDGLIADAKSAVASAKEVAANASTFTTNLNARNDDLNEIIANAKDLSERLKGTSEKLDTVLVKANDFLGGSGDEGKNFFAEATAAAKSISQIAAKFDAQAGTIFGGVAEFSDRGLKDISSLIKELRASVTRIDRAVSDFSSNPGGAVFGGNSGVREYNRR</sequence>
<dbReference type="OrthoDB" id="9808689at2"/>
<keyword evidence="1" id="KW-1133">Transmembrane helix</keyword>
<keyword evidence="4" id="KW-1185">Reference proteome</keyword>
<organism evidence="3 4">
    <name type="scientific">Bauldia litoralis</name>
    <dbReference type="NCBI Taxonomy" id="665467"/>
    <lineage>
        <taxon>Bacteria</taxon>
        <taxon>Pseudomonadati</taxon>
        <taxon>Pseudomonadota</taxon>
        <taxon>Alphaproteobacteria</taxon>
        <taxon>Hyphomicrobiales</taxon>
        <taxon>Kaistiaceae</taxon>
        <taxon>Bauldia</taxon>
    </lineage>
</organism>
<dbReference type="InterPro" id="IPR003399">
    <property type="entry name" value="Mce/MlaD"/>
</dbReference>
<dbReference type="EMBL" id="FMXQ01000006">
    <property type="protein sequence ID" value="SDB41304.1"/>
    <property type="molecule type" value="Genomic_DNA"/>
</dbReference>
<proteinExistence type="predicted"/>
<feature type="transmembrane region" description="Helical" evidence="1">
    <location>
        <begin position="7"/>
        <end position="28"/>
    </location>
</feature>
<dbReference type="Pfam" id="PF02470">
    <property type="entry name" value="MlaD"/>
    <property type="match status" value="1"/>
</dbReference>
<dbReference type="Proteomes" id="UP000199071">
    <property type="component" value="Unassembled WGS sequence"/>
</dbReference>
<gene>
    <name evidence="3" type="ORF">SAMN02982931_03136</name>
</gene>
<keyword evidence="1" id="KW-0812">Transmembrane</keyword>